<dbReference type="Pfam" id="PF03023">
    <property type="entry name" value="MurJ"/>
    <property type="match status" value="1"/>
</dbReference>
<dbReference type="RefSeq" id="WP_009881635.1">
    <property type="nucleotide sequence ID" value="NZ_AAGP01000002.1"/>
</dbReference>
<feature type="transmembrane region" description="Helical" evidence="8">
    <location>
        <begin position="21"/>
        <end position="46"/>
    </location>
</feature>
<reference evidence="9 10" key="1">
    <citation type="journal article" date="2017" name="Elife">
        <title>Extensive horizontal gene transfer in cheese-associated bacteria.</title>
        <authorList>
            <person name="Bonham K.S."/>
            <person name="Wolfe B.E."/>
            <person name="Dutton R.J."/>
        </authorList>
    </citation>
    <scope>NUCLEOTIDE SEQUENCE [LARGE SCALE GENOMIC DNA]</scope>
    <source>
        <strain evidence="9 10">738_8</strain>
    </source>
</reference>
<comment type="caution">
    <text evidence="9">The sequence shown here is derived from an EMBL/GenBank/DDBJ whole genome shotgun (WGS) entry which is preliminary data.</text>
</comment>
<keyword evidence="6 8" id="KW-1133">Transmembrane helix</keyword>
<dbReference type="GO" id="GO:0009252">
    <property type="term" value="P:peptidoglycan biosynthetic process"/>
    <property type="evidence" value="ECO:0007669"/>
    <property type="project" value="UniProtKB-KW"/>
</dbReference>
<dbReference type="NCBIfam" id="TIGR01695">
    <property type="entry name" value="murJ_mviN"/>
    <property type="match status" value="1"/>
</dbReference>
<dbReference type="GO" id="GO:0008360">
    <property type="term" value="P:regulation of cell shape"/>
    <property type="evidence" value="ECO:0007669"/>
    <property type="project" value="UniProtKB-KW"/>
</dbReference>
<feature type="transmembrane region" description="Helical" evidence="8">
    <location>
        <begin position="131"/>
        <end position="152"/>
    </location>
</feature>
<feature type="transmembrane region" description="Helical" evidence="8">
    <location>
        <begin position="89"/>
        <end position="119"/>
    </location>
</feature>
<feature type="transmembrane region" description="Helical" evidence="8">
    <location>
        <begin position="371"/>
        <end position="392"/>
    </location>
</feature>
<comment type="subcellular location">
    <subcellularLocation>
        <location evidence="1">Cell membrane</location>
        <topology evidence="1">Multi-pass membrane protein</topology>
    </subcellularLocation>
</comment>
<keyword evidence="7 8" id="KW-0472">Membrane</keyword>
<dbReference type="PANTHER" id="PTHR47019:SF1">
    <property type="entry name" value="LIPID II FLIPPASE MURJ"/>
    <property type="match status" value="1"/>
</dbReference>
<dbReference type="GO" id="GO:0015648">
    <property type="term" value="F:lipid-linked peptidoglycan transporter activity"/>
    <property type="evidence" value="ECO:0007669"/>
    <property type="project" value="TreeGrafter"/>
</dbReference>
<keyword evidence="4" id="KW-0133">Cell shape</keyword>
<evidence type="ECO:0000256" key="4">
    <source>
        <dbReference type="ARBA" id="ARBA00022960"/>
    </source>
</evidence>
<feature type="transmembrane region" description="Helical" evidence="8">
    <location>
        <begin position="503"/>
        <end position="524"/>
    </location>
</feature>
<dbReference type="AlphaFoldDB" id="A0A2A3ZMD6"/>
<evidence type="ECO:0000256" key="7">
    <source>
        <dbReference type="ARBA" id="ARBA00023136"/>
    </source>
</evidence>
<feature type="transmembrane region" description="Helical" evidence="8">
    <location>
        <begin position="164"/>
        <end position="185"/>
    </location>
</feature>
<evidence type="ECO:0000256" key="6">
    <source>
        <dbReference type="ARBA" id="ARBA00022989"/>
    </source>
</evidence>
<keyword evidence="2" id="KW-1003">Cell membrane</keyword>
<feature type="transmembrane region" description="Helical" evidence="8">
    <location>
        <begin position="404"/>
        <end position="425"/>
    </location>
</feature>
<feature type="transmembrane region" description="Helical" evidence="8">
    <location>
        <begin position="292"/>
        <end position="317"/>
    </location>
</feature>
<dbReference type="Proteomes" id="UP000217881">
    <property type="component" value="Unassembled WGS sequence"/>
</dbReference>
<dbReference type="InterPro" id="IPR051050">
    <property type="entry name" value="Lipid_II_flippase_MurJ/MviN"/>
</dbReference>
<evidence type="ECO:0000256" key="8">
    <source>
        <dbReference type="SAM" id="Phobius"/>
    </source>
</evidence>
<dbReference type="InterPro" id="IPR004268">
    <property type="entry name" value="MurJ"/>
</dbReference>
<evidence type="ECO:0000313" key="10">
    <source>
        <dbReference type="Proteomes" id="UP000217881"/>
    </source>
</evidence>
<evidence type="ECO:0000256" key="2">
    <source>
        <dbReference type="ARBA" id="ARBA00022475"/>
    </source>
</evidence>
<gene>
    <name evidence="9" type="primary">mviN</name>
    <name evidence="9" type="ORF">CIK59_15180</name>
</gene>
<organism evidence="9 10">
    <name type="scientific">Brevibacterium aurantiacum</name>
    <dbReference type="NCBI Taxonomy" id="273384"/>
    <lineage>
        <taxon>Bacteria</taxon>
        <taxon>Bacillati</taxon>
        <taxon>Actinomycetota</taxon>
        <taxon>Actinomycetes</taxon>
        <taxon>Micrococcales</taxon>
        <taxon>Brevibacteriaceae</taxon>
        <taxon>Brevibacterium</taxon>
    </lineage>
</organism>
<feature type="transmembrane region" description="Helical" evidence="8">
    <location>
        <begin position="338"/>
        <end position="359"/>
    </location>
</feature>
<evidence type="ECO:0000256" key="1">
    <source>
        <dbReference type="ARBA" id="ARBA00004651"/>
    </source>
</evidence>
<evidence type="ECO:0000313" key="9">
    <source>
        <dbReference type="EMBL" id="PCC52708.1"/>
    </source>
</evidence>
<dbReference type="GO" id="GO:0005886">
    <property type="term" value="C:plasma membrane"/>
    <property type="evidence" value="ECO:0007669"/>
    <property type="project" value="UniProtKB-SubCell"/>
</dbReference>
<dbReference type="EMBL" id="NRHA01000019">
    <property type="protein sequence ID" value="PCC52708.1"/>
    <property type="molecule type" value="Genomic_DNA"/>
</dbReference>
<accession>A0A2A3ZMD6</accession>
<feature type="transmembrane region" description="Helical" evidence="8">
    <location>
        <begin position="473"/>
        <end position="491"/>
    </location>
</feature>
<proteinExistence type="predicted"/>
<dbReference type="PRINTS" id="PR01806">
    <property type="entry name" value="VIRFACTRMVIN"/>
</dbReference>
<feature type="transmembrane region" description="Helical" evidence="8">
    <location>
        <begin position="251"/>
        <end position="272"/>
    </location>
</feature>
<sequence length="546" mass="57253">MADVKDSALARSSAVMAIGTVVSRILGFARIILLAMAVGVTIGGAADAFDVANKVPNTLYMLLAGGVLNAVLVPQLVAASKHHDEGRDFINRLLTFALLMLIAFTVTATLCAPILIRIYSAPTWPAEQTALAIAFAIWCLPQLFFYGLYTVLGQVLNARSSFGPYMWAPVVNNVVAMVGLIIFIALFGPGETGQHPIGSWNGAKIALLAGSATVGVACQALILIPSLRRIGFRYTPTFGFRGRGLGNAARVAGWAFASLLVGHLGFIVISQVASTATSTGEEAIASNAAYSLSYLVFMLPHSIVAVSLATALLPALSRSVADDDTDGIRSNLTKSVRVVGLVNVFASVTLIVLSDQVAMVLGGGSGQQAEAIGLVIKAMAIGLVPFSASYLFQRGFYAYGNARTPFFIRIFQVLLTTAGVGAAAFLPQELVVAGIGASMSLGYVLAVVLTALQMRRQIGRLGGRSLLLAHLKFAVAAALAAGAGWAVLALVGPELDTSRGGAFFAMLAVVPSMLLGYVLACYLLRASELRSVLSMISARRGRLWRR</sequence>
<dbReference type="PANTHER" id="PTHR47019">
    <property type="entry name" value="LIPID II FLIPPASE MURJ"/>
    <property type="match status" value="1"/>
</dbReference>
<feature type="transmembrane region" description="Helical" evidence="8">
    <location>
        <begin position="205"/>
        <end position="224"/>
    </location>
</feature>
<keyword evidence="5" id="KW-0573">Peptidoglycan synthesis</keyword>
<feature type="transmembrane region" description="Helical" evidence="8">
    <location>
        <begin position="431"/>
        <end position="452"/>
    </location>
</feature>
<keyword evidence="3 8" id="KW-0812">Transmembrane</keyword>
<dbReference type="GO" id="GO:0034204">
    <property type="term" value="P:lipid translocation"/>
    <property type="evidence" value="ECO:0007669"/>
    <property type="project" value="TreeGrafter"/>
</dbReference>
<evidence type="ECO:0000256" key="5">
    <source>
        <dbReference type="ARBA" id="ARBA00022984"/>
    </source>
</evidence>
<name>A0A2A3ZMD6_BREAU</name>
<evidence type="ECO:0000256" key="3">
    <source>
        <dbReference type="ARBA" id="ARBA00022692"/>
    </source>
</evidence>
<protein>
    <submittedName>
        <fullName evidence="9">Murein biosynthesis integral membrane protein MurJ</fullName>
    </submittedName>
</protein>
<dbReference type="CDD" id="cd13123">
    <property type="entry name" value="MATE_MurJ_like"/>
    <property type="match status" value="1"/>
</dbReference>
<feature type="transmembrane region" description="Helical" evidence="8">
    <location>
        <begin position="58"/>
        <end position="77"/>
    </location>
</feature>